<dbReference type="EMBL" id="JAAAMU010000021">
    <property type="protein sequence ID" value="NBC72690.1"/>
    <property type="molecule type" value="Genomic_DNA"/>
</dbReference>
<name>A0A7X5C3V0_9BACL</name>
<comment type="caution">
    <text evidence="1">The sequence shown here is derived from an EMBL/GenBank/DDBJ whole genome shotgun (WGS) entry which is preliminary data.</text>
</comment>
<accession>A0A7X5C3V0</accession>
<dbReference type="RefSeq" id="WP_161703931.1">
    <property type="nucleotide sequence ID" value="NZ_JAAAMU010000021.1"/>
</dbReference>
<dbReference type="Proteomes" id="UP000558113">
    <property type="component" value="Unassembled WGS sequence"/>
</dbReference>
<dbReference type="AlphaFoldDB" id="A0A7X5C3V0"/>
<proteinExistence type="predicted"/>
<gene>
    <name evidence="1" type="ORF">GT003_27210</name>
</gene>
<evidence type="ECO:0000313" key="1">
    <source>
        <dbReference type="EMBL" id="NBC72690.1"/>
    </source>
</evidence>
<organism evidence="1 2">
    <name type="scientific">Paenibacillus sacheonensis</name>
    <dbReference type="NCBI Taxonomy" id="742054"/>
    <lineage>
        <taxon>Bacteria</taxon>
        <taxon>Bacillati</taxon>
        <taxon>Bacillota</taxon>
        <taxon>Bacilli</taxon>
        <taxon>Bacillales</taxon>
        <taxon>Paenibacillaceae</taxon>
        <taxon>Paenibacillus</taxon>
    </lineage>
</organism>
<reference evidence="1 2" key="1">
    <citation type="submission" date="2020-01" db="EMBL/GenBank/DDBJ databases">
        <title>Paenibacillus soybeanensis sp. nov. isolated from the nodules of soybean (Glycine max(L.) Merr).</title>
        <authorList>
            <person name="Wang H."/>
        </authorList>
    </citation>
    <scope>NUCLEOTIDE SEQUENCE [LARGE SCALE GENOMIC DNA]</scope>
    <source>
        <strain evidence="1 2">DSM 23054</strain>
    </source>
</reference>
<sequence>MEIVYCLLLIPISDTKCLSLIALIAYRWSLIAGRLSLVAYRWSLIADCLSLIAIADRYR</sequence>
<keyword evidence="2" id="KW-1185">Reference proteome</keyword>
<protein>
    <submittedName>
        <fullName evidence="1">Uncharacterized protein</fullName>
    </submittedName>
</protein>
<evidence type="ECO:0000313" key="2">
    <source>
        <dbReference type="Proteomes" id="UP000558113"/>
    </source>
</evidence>